<evidence type="ECO:0000313" key="3">
    <source>
        <dbReference type="EMBL" id="KAI9268876.1"/>
    </source>
</evidence>
<evidence type="ECO:0000259" key="2">
    <source>
        <dbReference type="Pfam" id="PF00248"/>
    </source>
</evidence>
<dbReference type="SUPFAM" id="SSF51430">
    <property type="entry name" value="NAD(P)-linked oxidoreductase"/>
    <property type="match status" value="1"/>
</dbReference>
<protein>
    <submittedName>
        <fullName evidence="3">Pyridoxine 4-dehydrogenase</fullName>
    </submittedName>
</protein>
<organism evidence="3 4">
    <name type="scientific">Phascolomyces articulosus</name>
    <dbReference type="NCBI Taxonomy" id="60185"/>
    <lineage>
        <taxon>Eukaryota</taxon>
        <taxon>Fungi</taxon>
        <taxon>Fungi incertae sedis</taxon>
        <taxon>Mucoromycota</taxon>
        <taxon>Mucoromycotina</taxon>
        <taxon>Mucoromycetes</taxon>
        <taxon>Mucorales</taxon>
        <taxon>Lichtheimiaceae</taxon>
        <taxon>Phascolomyces</taxon>
    </lineage>
</organism>
<evidence type="ECO:0000256" key="1">
    <source>
        <dbReference type="ARBA" id="ARBA00023002"/>
    </source>
</evidence>
<dbReference type="InterPro" id="IPR036812">
    <property type="entry name" value="NAD(P)_OxRdtase_dom_sf"/>
</dbReference>
<evidence type="ECO:0000313" key="4">
    <source>
        <dbReference type="Proteomes" id="UP001209540"/>
    </source>
</evidence>
<dbReference type="EMBL" id="JAIXMP010000008">
    <property type="protein sequence ID" value="KAI9268876.1"/>
    <property type="molecule type" value="Genomic_DNA"/>
</dbReference>
<dbReference type="PANTHER" id="PTHR43625">
    <property type="entry name" value="AFLATOXIN B1 ALDEHYDE REDUCTASE"/>
    <property type="match status" value="1"/>
</dbReference>
<keyword evidence="1" id="KW-0560">Oxidoreductase</keyword>
<dbReference type="AlphaFoldDB" id="A0AAD5K4B6"/>
<dbReference type="CDD" id="cd19076">
    <property type="entry name" value="AKR_AKR13A_13D"/>
    <property type="match status" value="1"/>
</dbReference>
<dbReference type="PANTHER" id="PTHR43625:SF40">
    <property type="entry name" value="ALDO-KETO REDUCTASE YAKC [NADP(+)]"/>
    <property type="match status" value="1"/>
</dbReference>
<feature type="domain" description="NADP-dependent oxidoreductase" evidence="2">
    <location>
        <begin position="17"/>
        <end position="314"/>
    </location>
</feature>
<comment type="caution">
    <text evidence="3">The sequence shown here is derived from an EMBL/GenBank/DDBJ whole genome shotgun (WGS) entry which is preliminary data.</text>
</comment>
<dbReference type="GO" id="GO:0016491">
    <property type="term" value="F:oxidoreductase activity"/>
    <property type="evidence" value="ECO:0007669"/>
    <property type="project" value="UniProtKB-KW"/>
</dbReference>
<proteinExistence type="predicted"/>
<dbReference type="InterPro" id="IPR023210">
    <property type="entry name" value="NADP_OxRdtase_dom"/>
</dbReference>
<keyword evidence="4" id="KW-1185">Reference proteome</keyword>
<reference evidence="3" key="2">
    <citation type="submission" date="2023-02" db="EMBL/GenBank/DDBJ databases">
        <authorList>
            <consortium name="DOE Joint Genome Institute"/>
            <person name="Mondo S.J."/>
            <person name="Chang Y."/>
            <person name="Wang Y."/>
            <person name="Ahrendt S."/>
            <person name="Andreopoulos W."/>
            <person name="Barry K."/>
            <person name="Beard J."/>
            <person name="Benny G.L."/>
            <person name="Blankenship S."/>
            <person name="Bonito G."/>
            <person name="Cuomo C."/>
            <person name="Desiro A."/>
            <person name="Gervers K.A."/>
            <person name="Hundley H."/>
            <person name="Kuo A."/>
            <person name="LaButti K."/>
            <person name="Lang B.F."/>
            <person name="Lipzen A."/>
            <person name="O'Donnell K."/>
            <person name="Pangilinan J."/>
            <person name="Reynolds N."/>
            <person name="Sandor L."/>
            <person name="Smith M.W."/>
            <person name="Tsang A."/>
            <person name="Grigoriev I.V."/>
            <person name="Stajich J.E."/>
            <person name="Spatafora J.W."/>
        </authorList>
    </citation>
    <scope>NUCLEOTIDE SEQUENCE</scope>
    <source>
        <strain evidence="3">RSA 2281</strain>
    </source>
</reference>
<accession>A0AAD5K4B6</accession>
<reference evidence="3" key="1">
    <citation type="journal article" date="2022" name="IScience">
        <title>Evolution of zygomycete secretomes and the origins of terrestrial fungal ecologies.</title>
        <authorList>
            <person name="Chang Y."/>
            <person name="Wang Y."/>
            <person name="Mondo S."/>
            <person name="Ahrendt S."/>
            <person name="Andreopoulos W."/>
            <person name="Barry K."/>
            <person name="Beard J."/>
            <person name="Benny G.L."/>
            <person name="Blankenship S."/>
            <person name="Bonito G."/>
            <person name="Cuomo C."/>
            <person name="Desiro A."/>
            <person name="Gervers K.A."/>
            <person name="Hundley H."/>
            <person name="Kuo A."/>
            <person name="LaButti K."/>
            <person name="Lang B.F."/>
            <person name="Lipzen A."/>
            <person name="O'Donnell K."/>
            <person name="Pangilinan J."/>
            <person name="Reynolds N."/>
            <person name="Sandor L."/>
            <person name="Smith M.E."/>
            <person name="Tsang A."/>
            <person name="Grigoriev I.V."/>
            <person name="Stajich J.E."/>
            <person name="Spatafora J.W."/>
        </authorList>
    </citation>
    <scope>NUCLEOTIDE SEQUENCE</scope>
    <source>
        <strain evidence="3">RSA 2281</strain>
    </source>
</reference>
<dbReference type="Gene3D" id="3.20.20.100">
    <property type="entry name" value="NADP-dependent oxidoreductase domain"/>
    <property type="match status" value="1"/>
</dbReference>
<gene>
    <name evidence="3" type="ORF">BDA99DRAFT_502881</name>
</gene>
<dbReference type="GO" id="GO:0005737">
    <property type="term" value="C:cytoplasm"/>
    <property type="evidence" value="ECO:0007669"/>
    <property type="project" value="TreeGrafter"/>
</dbReference>
<dbReference type="PROSITE" id="PS51257">
    <property type="entry name" value="PROKAR_LIPOPROTEIN"/>
    <property type="match status" value="1"/>
</dbReference>
<name>A0AAD5K4B6_9FUNG</name>
<dbReference type="Proteomes" id="UP001209540">
    <property type="component" value="Unassembled WGS sequence"/>
</dbReference>
<dbReference type="InterPro" id="IPR050791">
    <property type="entry name" value="Aldo-Keto_reductase"/>
</dbReference>
<dbReference type="Pfam" id="PF00248">
    <property type="entry name" value="Aldo_ket_red"/>
    <property type="match status" value="1"/>
</dbReference>
<sequence>MVKQRELGKNTGTFVNPIGLGCMGMSDLYGPSDGEEANMKVLNRALELGCHFWDTSDVYGLGGNELLLGKYFAKSGNRSKVFLCTKFGLIRDKHSNKLLGVNGKPEYVRECCENSLERLGVDTIDLYYQHRVDPKTPIEVTVTAMKELIKEGKVRYLGLSECSPEILRRAHSIHPITAVQMEYSPWTLDIENNGLLETARELGVTIVAYAPLGRGFLTGGIKSPGDLTQDDWRRTSPRFFPENFTKNMDLVKEIHQFSKTKNISPSELILAWVIAQGKDFITIPGTKRIKYLEENVKGGQVELSDQDLLALRRIINAAEISGARQNSSQGISSSNSNTQ</sequence>